<gene>
    <name evidence="14" type="ORF">BFJ63_vAg14616</name>
</gene>
<dbReference type="Proteomes" id="UP000290540">
    <property type="component" value="Unassembled WGS sequence"/>
</dbReference>
<keyword evidence="9" id="KW-0175">Coiled coil</keyword>
<keyword evidence="2" id="KW-0813">Transport</keyword>
<dbReference type="Pfam" id="PF04082">
    <property type="entry name" value="Fungal_trans"/>
    <property type="match status" value="1"/>
</dbReference>
<feature type="transmembrane region" description="Helical" evidence="11">
    <location>
        <begin position="1025"/>
        <end position="1043"/>
    </location>
</feature>
<dbReference type="SMART" id="SM00906">
    <property type="entry name" value="Fungal_trans"/>
    <property type="match status" value="1"/>
</dbReference>
<feature type="transmembrane region" description="Helical" evidence="11">
    <location>
        <begin position="888"/>
        <end position="910"/>
    </location>
</feature>
<keyword evidence="6 11" id="KW-0472">Membrane</keyword>
<accession>A0A4Q2VCD4</accession>
<feature type="transmembrane region" description="Helical" evidence="11">
    <location>
        <begin position="1113"/>
        <end position="1134"/>
    </location>
</feature>
<dbReference type="Pfam" id="PF00172">
    <property type="entry name" value="Zn_clus"/>
    <property type="match status" value="1"/>
</dbReference>
<feature type="domain" description="Major facilitator superfamily (MFS) profile" evidence="13">
    <location>
        <begin position="728"/>
        <end position="1143"/>
    </location>
</feature>
<evidence type="ECO:0000256" key="6">
    <source>
        <dbReference type="ARBA" id="ARBA00023136"/>
    </source>
</evidence>
<dbReference type="GO" id="GO:0008270">
    <property type="term" value="F:zinc ion binding"/>
    <property type="evidence" value="ECO:0007669"/>
    <property type="project" value="InterPro"/>
</dbReference>
<feature type="transmembrane region" description="Helical" evidence="11">
    <location>
        <begin position="767"/>
        <end position="787"/>
    </location>
</feature>
<feature type="transmembrane region" description="Helical" evidence="11">
    <location>
        <begin position="1087"/>
        <end position="1107"/>
    </location>
</feature>
<evidence type="ECO:0000259" key="12">
    <source>
        <dbReference type="PROSITE" id="PS50048"/>
    </source>
</evidence>
<dbReference type="CDD" id="cd12148">
    <property type="entry name" value="fungal_TF_MHR"/>
    <property type="match status" value="1"/>
</dbReference>
<dbReference type="SUPFAM" id="SSF103473">
    <property type="entry name" value="MFS general substrate transporter"/>
    <property type="match status" value="1"/>
</dbReference>
<dbReference type="InterPro" id="IPR036259">
    <property type="entry name" value="MFS_trans_sf"/>
</dbReference>
<dbReference type="GO" id="GO:0003677">
    <property type="term" value="F:DNA binding"/>
    <property type="evidence" value="ECO:0007669"/>
    <property type="project" value="InterPro"/>
</dbReference>
<dbReference type="AlphaFoldDB" id="A0A4Q2VCD4"/>
<evidence type="ECO:0000259" key="13">
    <source>
        <dbReference type="PROSITE" id="PS50850"/>
    </source>
</evidence>
<keyword evidence="3 11" id="KW-0812">Transmembrane</keyword>
<evidence type="ECO:0000313" key="15">
    <source>
        <dbReference type="Proteomes" id="UP000290540"/>
    </source>
</evidence>
<comment type="subcellular location">
    <subcellularLocation>
        <location evidence="1">Membrane</location>
        <topology evidence="1">Multi-pass membrane protein</topology>
    </subcellularLocation>
</comment>
<dbReference type="InterPro" id="IPR011701">
    <property type="entry name" value="MFS"/>
</dbReference>
<sequence length="1163" mass="128706">MATDWRELSRVSLPSPARASSPSSSQSQPPQKNSLACERCFKRKQKCDRLRPACTSCADLGVECIARSQQFDFNGEDTTLTHARVNGYVESLRRRVAELEQKIKIAEQKHVQARHTSFGTADAVSPINGKRRRSNYGSISSAPVSEQIAANGEEQSSVQDTMSAIGLLSNKAMAESRTNTGDRPHKLAIIESISAALAVDGRDPSKASSSQPVYVMDDQLIPLTRELTLSHFQRFLDWSVWLPHIDEHRLFEQYEAVLEMSNQGADPARTALPRFNTYLAVAIGISMSPDTGRLSSLAINLHAAAVKLLPFILHSQGPLDTLHCMLLLAVFSMFSASGGSAWHLMGFIMTNCIAAGLHKTVPQQNTSDSDGTYRVEWLFWSVYLWDRSLASAMGRPFTTTEVDISVSVPDVTEDEIEPRISGAVKNKLNLSKHLITHAQLISDVLGRHQSSPLFSYSNLCFWREFPPQTGGTTTPTSPQFDYLDQLACRALILMVQPRDQNLTNSEVDAESDGEVEADTISCCKALIEKLYNRSGSGTTVSFLDAYDILAAAVAYVCLVQRAPQPNQQGLTQTFEVVSKASILLTQCSSKFSALSIFQQFLLSLSTKMMGGQGNLQNDQDFIPPEIPSHLRRIVQRYSSSGTQQPLAHSLTIFVLFYLFTDQFYHSVNMTGSVHLKPGSLDIKRDVEYEEVAPVRDEILERYPLIRDKTPEERAAIEKTLVRKLDWKFLPMVTAMLLMNYLDRINVSNARLAGMQEDLHMTDTICSLGISMFYVGYILSQIPANVILAKGTPRVLLPSCMLVWSCVTICMPAVSAGWGFCLCRFLIGFTEGPFVPAVSLMTSSWYTKHESPLRMGIWHAGNTISQALSGLLAAGILTNMEGVANLRAWKWFLLLEGAVSILVALVSFWFIPNFPDSTGTYFITEEEAAMAQYRQTVSAGGIAEDDAGGYWDGFWMCMKEPFAHLFAAIHFFLIIAQSYKDFFPSIVATLGFSGTTTYLIQAPPPIIAFILMMGISWSSGRRLEHGYHIIVPILLTLIGCAVMITTLNVGARYFCMILLVVGPFVGLNIQISWETTVVPRPRTKRAALIAYANCVSSVSHWFTPYFFLRNQEPYYQTGGGVIIAGCGLVVIFVLITKWYAAKKNKALTAAEDAAGEPEGWRYAG</sequence>
<evidence type="ECO:0000256" key="11">
    <source>
        <dbReference type="SAM" id="Phobius"/>
    </source>
</evidence>
<dbReference type="FunFam" id="1.20.1250.20:FF:000057">
    <property type="entry name" value="MFS general substrate transporter"/>
    <property type="match status" value="1"/>
</dbReference>
<feature type="compositionally biased region" description="Low complexity" evidence="10">
    <location>
        <begin position="10"/>
        <end position="30"/>
    </location>
</feature>
<keyword evidence="8" id="KW-0539">Nucleus</keyword>
<dbReference type="InterPro" id="IPR001138">
    <property type="entry name" value="Zn2Cys6_DnaBD"/>
</dbReference>
<evidence type="ECO:0000256" key="5">
    <source>
        <dbReference type="ARBA" id="ARBA00022989"/>
    </source>
</evidence>
<feature type="domain" description="Zn(2)-C6 fungal-type" evidence="12">
    <location>
        <begin position="36"/>
        <end position="66"/>
    </location>
</feature>
<dbReference type="PANTHER" id="PTHR43791">
    <property type="entry name" value="PERMEASE-RELATED"/>
    <property type="match status" value="1"/>
</dbReference>
<dbReference type="GO" id="GO:0016020">
    <property type="term" value="C:membrane"/>
    <property type="evidence" value="ECO:0007669"/>
    <property type="project" value="UniProtKB-SubCell"/>
</dbReference>
<feature type="transmembrane region" description="Helical" evidence="11">
    <location>
        <begin position="856"/>
        <end position="876"/>
    </location>
</feature>
<dbReference type="Gene3D" id="1.20.1250.20">
    <property type="entry name" value="MFS general substrate transporter like domains"/>
    <property type="match status" value="1"/>
</dbReference>
<feature type="coiled-coil region" evidence="9">
    <location>
        <begin position="82"/>
        <end position="116"/>
    </location>
</feature>
<proteinExistence type="predicted"/>
<evidence type="ECO:0000256" key="2">
    <source>
        <dbReference type="ARBA" id="ARBA00022448"/>
    </source>
</evidence>
<dbReference type="GO" id="GO:0000981">
    <property type="term" value="F:DNA-binding transcription factor activity, RNA polymerase II-specific"/>
    <property type="evidence" value="ECO:0007669"/>
    <property type="project" value="InterPro"/>
</dbReference>
<dbReference type="PROSITE" id="PS50850">
    <property type="entry name" value="MFS"/>
    <property type="match status" value="1"/>
</dbReference>
<protein>
    <recommendedName>
        <fullName evidence="16">Zn(2)-C6 fungal-type domain-containing protein</fullName>
    </recommendedName>
</protein>
<dbReference type="EMBL" id="MQTW01000183">
    <property type="protein sequence ID" value="RYC82478.1"/>
    <property type="molecule type" value="Genomic_DNA"/>
</dbReference>
<evidence type="ECO:0000256" key="8">
    <source>
        <dbReference type="ARBA" id="ARBA00023242"/>
    </source>
</evidence>
<evidence type="ECO:0000256" key="7">
    <source>
        <dbReference type="ARBA" id="ARBA00023180"/>
    </source>
</evidence>
<dbReference type="GO" id="GO:0022857">
    <property type="term" value="F:transmembrane transporter activity"/>
    <property type="evidence" value="ECO:0007669"/>
    <property type="project" value="InterPro"/>
</dbReference>
<dbReference type="InterPro" id="IPR007219">
    <property type="entry name" value="XnlR_reg_dom"/>
</dbReference>
<keyword evidence="5 11" id="KW-1133">Transmembrane helix</keyword>
<dbReference type="InterPro" id="IPR020846">
    <property type="entry name" value="MFS_dom"/>
</dbReference>
<dbReference type="Pfam" id="PF07690">
    <property type="entry name" value="MFS_1"/>
    <property type="match status" value="1"/>
</dbReference>
<evidence type="ECO:0000256" key="3">
    <source>
        <dbReference type="ARBA" id="ARBA00022692"/>
    </source>
</evidence>
<evidence type="ECO:0000256" key="1">
    <source>
        <dbReference type="ARBA" id="ARBA00004141"/>
    </source>
</evidence>
<evidence type="ECO:0008006" key="16">
    <source>
        <dbReference type="Google" id="ProtNLM"/>
    </source>
</evidence>
<evidence type="ECO:0000256" key="9">
    <source>
        <dbReference type="SAM" id="Coils"/>
    </source>
</evidence>
<dbReference type="SMART" id="SM00066">
    <property type="entry name" value="GAL4"/>
    <property type="match status" value="1"/>
</dbReference>
<evidence type="ECO:0000256" key="4">
    <source>
        <dbReference type="ARBA" id="ARBA00022723"/>
    </source>
</evidence>
<dbReference type="PANTHER" id="PTHR43791:SF13">
    <property type="entry name" value="MAJOR FACILITATOR SUPERFAMILY (MFS) PROFILE DOMAIN-CONTAINING PROTEIN"/>
    <property type="match status" value="1"/>
</dbReference>
<feature type="transmembrane region" description="Helical" evidence="11">
    <location>
        <begin position="794"/>
        <end position="818"/>
    </location>
</feature>
<dbReference type="Gene3D" id="4.10.240.10">
    <property type="entry name" value="Zn(2)-C6 fungal-type DNA-binding domain"/>
    <property type="match status" value="1"/>
</dbReference>
<keyword evidence="7" id="KW-0325">Glycoprotein</keyword>
<dbReference type="GO" id="GO:0006351">
    <property type="term" value="P:DNA-templated transcription"/>
    <property type="evidence" value="ECO:0007669"/>
    <property type="project" value="InterPro"/>
</dbReference>
<dbReference type="PROSITE" id="PS50048">
    <property type="entry name" value="ZN2_CY6_FUNGAL_2"/>
    <property type="match status" value="1"/>
</dbReference>
<comment type="caution">
    <text evidence="14">The sequence shown here is derived from an EMBL/GenBank/DDBJ whole genome shotgun (WGS) entry which is preliminary data.</text>
</comment>
<dbReference type="SUPFAM" id="SSF57701">
    <property type="entry name" value="Zn2/Cys6 DNA-binding domain"/>
    <property type="match status" value="1"/>
</dbReference>
<name>A0A4Q2VCD4_FUSOX</name>
<feature type="transmembrane region" description="Helical" evidence="11">
    <location>
        <begin position="1049"/>
        <end position="1066"/>
    </location>
</feature>
<evidence type="ECO:0000313" key="14">
    <source>
        <dbReference type="EMBL" id="RYC82478.1"/>
    </source>
</evidence>
<evidence type="ECO:0000256" key="10">
    <source>
        <dbReference type="SAM" id="MobiDB-lite"/>
    </source>
</evidence>
<dbReference type="CDD" id="cd00067">
    <property type="entry name" value="GAL4"/>
    <property type="match status" value="1"/>
</dbReference>
<reference evidence="14 15" key="1">
    <citation type="submission" date="2016-12" db="EMBL/GenBank/DDBJ databases">
        <title>Draft genome sequence of Fusarium oxysporum causing rot on Narcissus.</title>
        <authorList>
            <person name="Armitage A.D."/>
            <person name="Taylor A."/>
            <person name="Clarkson J.P."/>
            <person name="Harrison R.J."/>
            <person name="Jackson A.C."/>
        </authorList>
    </citation>
    <scope>NUCLEOTIDE SEQUENCE [LARGE SCALE GENOMIC DNA]</scope>
    <source>
        <strain evidence="14 15">N139</strain>
    </source>
</reference>
<feature type="region of interest" description="Disordered" evidence="10">
    <location>
        <begin position="1"/>
        <end position="32"/>
    </location>
</feature>
<keyword evidence="4" id="KW-0479">Metal-binding</keyword>
<organism evidence="14 15">
    <name type="scientific">Fusarium oxysporum f. sp. narcissi</name>
    <dbReference type="NCBI Taxonomy" id="451672"/>
    <lineage>
        <taxon>Eukaryota</taxon>
        <taxon>Fungi</taxon>
        <taxon>Dikarya</taxon>
        <taxon>Ascomycota</taxon>
        <taxon>Pezizomycotina</taxon>
        <taxon>Sordariomycetes</taxon>
        <taxon>Hypocreomycetidae</taxon>
        <taxon>Hypocreales</taxon>
        <taxon>Nectriaceae</taxon>
        <taxon>Fusarium</taxon>
        <taxon>Fusarium oxysporum species complex</taxon>
    </lineage>
</organism>
<dbReference type="InterPro" id="IPR036864">
    <property type="entry name" value="Zn2-C6_fun-type_DNA-bd_sf"/>
</dbReference>
<feature type="transmembrane region" description="Helical" evidence="11">
    <location>
        <begin position="998"/>
        <end position="1018"/>
    </location>
</feature>